<keyword evidence="5" id="KW-1185">Reference proteome</keyword>
<evidence type="ECO:0000313" key="4">
    <source>
        <dbReference type="EMBL" id="CAK9167128.1"/>
    </source>
</evidence>
<protein>
    <recommendedName>
        <fullName evidence="3">Remorin C-terminal domain-containing protein</fullName>
    </recommendedName>
</protein>
<organism evidence="4 5">
    <name type="scientific">Ilex paraguariensis</name>
    <name type="common">yerba mate</name>
    <dbReference type="NCBI Taxonomy" id="185542"/>
    <lineage>
        <taxon>Eukaryota</taxon>
        <taxon>Viridiplantae</taxon>
        <taxon>Streptophyta</taxon>
        <taxon>Embryophyta</taxon>
        <taxon>Tracheophyta</taxon>
        <taxon>Spermatophyta</taxon>
        <taxon>Magnoliopsida</taxon>
        <taxon>eudicotyledons</taxon>
        <taxon>Gunneridae</taxon>
        <taxon>Pentapetalae</taxon>
        <taxon>asterids</taxon>
        <taxon>campanulids</taxon>
        <taxon>Aquifoliales</taxon>
        <taxon>Aquifoliaceae</taxon>
        <taxon>Ilex</taxon>
    </lineage>
</organism>
<name>A0ABC8TIK7_9AQUA</name>
<feature type="compositionally biased region" description="Polar residues" evidence="2">
    <location>
        <begin position="7"/>
        <end position="18"/>
    </location>
</feature>
<evidence type="ECO:0000256" key="2">
    <source>
        <dbReference type="SAM" id="MobiDB-lite"/>
    </source>
</evidence>
<feature type="region of interest" description="Disordered" evidence="2">
    <location>
        <begin position="1"/>
        <end position="43"/>
    </location>
</feature>
<feature type="domain" description="Remorin C-terminal" evidence="3">
    <location>
        <begin position="284"/>
        <end position="385"/>
    </location>
</feature>
<dbReference type="AlphaFoldDB" id="A0ABC8TIK7"/>
<evidence type="ECO:0000259" key="3">
    <source>
        <dbReference type="Pfam" id="PF03763"/>
    </source>
</evidence>
<dbReference type="InterPro" id="IPR005516">
    <property type="entry name" value="Remorin_C"/>
</dbReference>
<dbReference type="PANTHER" id="PTHR31471:SF2">
    <property type="entry name" value="REMORIN FAMILY PROTEIN"/>
    <property type="match status" value="1"/>
</dbReference>
<evidence type="ECO:0000313" key="5">
    <source>
        <dbReference type="Proteomes" id="UP001642360"/>
    </source>
</evidence>
<dbReference type="PANTHER" id="PTHR31471">
    <property type="entry name" value="OS02G0116800 PROTEIN"/>
    <property type="match status" value="1"/>
</dbReference>
<evidence type="ECO:0000256" key="1">
    <source>
        <dbReference type="ARBA" id="ARBA00005711"/>
    </source>
</evidence>
<sequence length="398" mass="43439">MKKNSDSLHNSGTYTSPGTPEHGDNNVGGIQKGWQSERVPLQTNSSRRHISAAALMPFNSGRALPSKWDDAERWITSPVSAFDVCKTSVVQPQKRPKSKSGPLGASGVAYFSNYSPAVPVLEGGRVSNLMVGSPFTNGVLVADNMSVHYGGGVSAQSNHVQAKNRMAQPSVVPGWSDLLLEASLASSHDEQLDRTKDAETMVSCVVLRRDKATQMSPEGSTHSSTEEKSLFSTSAPSIPLALRPHGNHSAKVEVRDVQVDKGATVTCLSRRQTVRKTKKLSPDVEDLASSWEIAEDGKNTSKLQREEAKITAWENLQKAKAEAAIRKLEVKLEKKRSASMDKILNKLSAAQIKAQDMRSFTSESHANHVPRTSPKALFIRKSVKMRRFVRSFLTCHAV</sequence>
<dbReference type="EMBL" id="CAUOFW020004758">
    <property type="protein sequence ID" value="CAK9167128.1"/>
    <property type="molecule type" value="Genomic_DNA"/>
</dbReference>
<accession>A0ABC8TIK7</accession>
<reference evidence="4 5" key="1">
    <citation type="submission" date="2024-02" db="EMBL/GenBank/DDBJ databases">
        <authorList>
            <person name="Vignale AGUSTIN F."/>
            <person name="Sosa J E."/>
            <person name="Modenutti C."/>
        </authorList>
    </citation>
    <scope>NUCLEOTIDE SEQUENCE [LARGE SCALE GENOMIC DNA]</scope>
</reference>
<feature type="compositionally biased region" description="Polar residues" evidence="2">
    <location>
        <begin position="213"/>
        <end position="223"/>
    </location>
</feature>
<proteinExistence type="inferred from homology"/>
<dbReference type="Proteomes" id="UP001642360">
    <property type="component" value="Unassembled WGS sequence"/>
</dbReference>
<comment type="similarity">
    <text evidence="1">Belongs to the remorin family.</text>
</comment>
<comment type="caution">
    <text evidence="4">The sequence shown here is derived from an EMBL/GenBank/DDBJ whole genome shotgun (WGS) entry which is preliminary data.</text>
</comment>
<gene>
    <name evidence="4" type="ORF">ILEXP_LOCUS36386</name>
</gene>
<dbReference type="Pfam" id="PF03763">
    <property type="entry name" value="Remorin_C"/>
    <property type="match status" value="1"/>
</dbReference>
<feature type="region of interest" description="Disordered" evidence="2">
    <location>
        <begin position="210"/>
        <end position="247"/>
    </location>
</feature>